<dbReference type="RefSeq" id="WP_147849853.1">
    <property type="nucleotide sequence ID" value="NZ_VDUZ01000033.1"/>
</dbReference>
<dbReference type="OrthoDB" id="9781342at2"/>
<dbReference type="InterPro" id="IPR043137">
    <property type="entry name" value="GGT_ssub_C"/>
</dbReference>
<gene>
    <name evidence="2" type="ORF">FHP25_25720</name>
</gene>
<sequence>MRMQPMVIGHHCMASAGQYLATEAAHAVLRAGGNAIDAGVAGGIALGVVHSDQVQFSGVAPMLIYLADRDETVSIAGLGWWPRALNVETFIRDHNGTIPMGILRTVVPAAPDAWILALQRYGTMSFGEVAASAIRYARDGFPVHAVMATFLQDKVEDYRRWPQNTSIWHRDDAPLREGDRLVQADLGRTIQFMADQEKAAAGRGRDAGLTAARDAFYRGDIARTIVKYHRENGGLLTQQDLAEYRSEIEKPLRYTFKGTDVLSCGPWCQGPVLLQMLSMLNEVDLKALGHNSKAYIHLLAEVMNLCFADRERYYGDPRFVDVPMETLLSRAYAQERLKTIRSDRAFGEMPPPGPVAGHRAGRTGRPSVAVGEPGLPGDTSYVCVVDSPGNAFSATPSDVSWEGPVIPGLGFCPSSRGSQSWGDPAHASVVAPGKRPRLTPNPAMAMRKGEFLMPFGSPGGDLQPQGMLQALINHLVFGMDIQQAVEAPRFVTRNFPDSFEPHTYYPGRLDLEQAIGRPTGDALAAIGHKVNWLPDLSLRTAGVCAVSADLKGGKLYGAADPRRTGRAMGW</sequence>
<evidence type="ECO:0000313" key="3">
    <source>
        <dbReference type="Proteomes" id="UP000321638"/>
    </source>
</evidence>
<dbReference type="PANTHER" id="PTHR43881">
    <property type="entry name" value="GAMMA-GLUTAMYLTRANSPEPTIDASE (AFU_ORTHOLOGUE AFUA_4G13580)"/>
    <property type="match status" value="1"/>
</dbReference>
<dbReference type="InterPro" id="IPR043138">
    <property type="entry name" value="GGT_lsub"/>
</dbReference>
<keyword evidence="3" id="KW-1185">Reference proteome</keyword>
<reference evidence="2 3" key="1">
    <citation type="submission" date="2019-06" db="EMBL/GenBank/DDBJ databases">
        <title>New taxonomy in bacterial strain CC-CFT640, isolated from vineyard.</title>
        <authorList>
            <person name="Lin S.-Y."/>
            <person name="Tsai C.-F."/>
            <person name="Young C.-C."/>
        </authorList>
    </citation>
    <scope>NUCLEOTIDE SEQUENCE [LARGE SCALE GENOMIC DNA]</scope>
    <source>
        <strain evidence="2 3">CC-CFT640</strain>
    </source>
</reference>
<dbReference type="Gene3D" id="1.10.246.130">
    <property type="match status" value="1"/>
</dbReference>
<evidence type="ECO:0000256" key="1">
    <source>
        <dbReference type="SAM" id="MobiDB-lite"/>
    </source>
</evidence>
<dbReference type="Pfam" id="PF01019">
    <property type="entry name" value="G_glu_transpept"/>
    <property type="match status" value="1"/>
</dbReference>
<dbReference type="GO" id="GO:0016740">
    <property type="term" value="F:transferase activity"/>
    <property type="evidence" value="ECO:0007669"/>
    <property type="project" value="UniProtKB-KW"/>
</dbReference>
<dbReference type="Proteomes" id="UP000321638">
    <property type="component" value="Unassembled WGS sequence"/>
</dbReference>
<protein>
    <submittedName>
        <fullName evidence="2">Gamma-glutamyltransferase family protein</fullName>
    </submittedName>
</protein>
<organism evidence="2 3">
    <name type="scientific">Vineibacter terrae</name>
    <dbReference type="NCBI Taxonomy" id="2586908"/>
    <lineage>
        <taxon>Bacteria</taxon>
        <taxon>Pseudomonadati</taxon>
        <taxon>Pseudomonadota</taxon>
        <taxon>Alphaproteobacteria</taxon>
        <taxon>Hyphomicrobiales</taxon>
        <taxon>Vineibacter</taxon>
    </lineage>
</organism>
<accession>A0A5C8PFP7</accession>
<dbReference type="PRINTS" id="PR01210">
    <property type="entry name" value="GGTRANSPTASE"/>
</dbReference>
<proteinExistence type="predicted"/>
<feature type="region of interest" description="Disordered" evidence="1">
    <location>
        <begin position="344"/>
        <end position="366"/>
    </location>
</feature>
<comment type="caution">
    <text evidence="2">The sequence shown here is derived from an EMBL/GenBank/DDBJ whole genome shotgun (WGS) entry which is preliminary data.</text>
</comment>
<dbReference type="SUPFAM" id="SSF56235">
    <property type="entry name" value="N-terminal nucleophile aminohydrolases (Ntn hydrolases)"/>
    <property type="match status" value="1"/>
</dbReference>
<dbReference type="PANTHER" id="PTHR43881:SF1">
    <property type="entry name" value="GAMMA-GLUTAMYLTRANSPEPTIDASE (AFU_ORTHOLOGUE AFUA_4G13580)"/>
    <property type="match status" value="1"/>
</dbReference>
<name>A0A5C8PFP7_9HYPH</name>
<keyword evidence="2" id="KW-0808">Transferase</keyword>
<dbReference type="EMBL" id="VDUZ01000033">
    <property type="protein sequence ID" value="TXL72443.1"/>
    <property type="molecule type" value="Genomic_DNA"/>
</dbReference>
<dbReference type="InterPro" id="IPR052896">
    <property type="entry name" value="GGT-like_enzyme"/>
</dbReference>
<evidence type="ECO:0000313" key="2">
    <source>
        <dbReference type="EMBL" id="TXL72443.1"/>
    </source>
</evidence>
<dbReference type="AlphaFoldDB" id="A0A5C8PFP7"/>
<dbReference type="Gene3D" id="3.60.20.40">
    <property type="match status" value="1"/>
</dbReference>
<dbReference type="InterPro" id="IPR029055">
    <property type="entry name" value="Ntn_hydrolases_N"/>
</dbReference>